<feature type="chain" id="PRO_5042213117" evidence="1">
    <location>
        <begin position="29"/>
        <end position="140"/>
    </location>
</feature>
<proteinExistence type="predicted"/>
<evidence type="ECO:0000256" key="1">
    <source>
        <dbReference type="SAM" id="SignalP"/>
    </source>
</evidence>
<evidence type="ECO:0000313" key="2">
    <source>
        <dbReference type="EMBL" id="KAK2067046.1"/>
    </source>
</evidence>
<dbReference type="AlphaFoldDB" id="A0AAD9HX55"/>
<evidence type="ECO:0000313" key="3">
    <source>
        <dbReference type="Proteomes" id="UP001217918"/>
    </source>
</evidence>
<comment type="caution">
    <text evidence="2">The sequence shown here is derived from an EMBL/GenBank/DDBJ whole genome shotgun (WGS) entry which is preliminary data.</text>
</comment>
<dbReference type="Proteomes" id="UP001217918">
    <property type="component" value="Unassembled WGS sequence"/>
</dbReference>
<keyword evidence="1" id="KW-0732">Signal</keyword>
<dbReference type="EMBL" id="JAQQPM010000001">
    <property type="protein sequence ID" value="KAK2067046.1"/>
    <property type="molecule type" value="Genomic_DNA"/>
</dbReference>
<name>A0AAD9HX55_9PEZI</name>
<gene>
    <name evidence="2" type="ORF">P8C59_000815</name>
</gene>
<feature type="signal peptide" evidence="1">
    <location>
        <begin position="1"/>
        <end position="28"/>
    </location>
</feature>
<organism evidence="2 3">
    <name type="scientific">Phyllachora maydis</name>
    <dbReference type="NCBI Taxonomy" id="1825666"/>
    <lineage>
        <taxon>Eukaryota</taxon>
        <taxon>Fungi</taxon>
        <taxon>Dikarya</taxon>
        <taxon>Ascomycota</taxon>
        <taxon>Pezizomycotina</taxon>
        <taxon>Sordariomycetes</taxon>
        <taxon>Sordariomycetidae</taxon>
        <taxon>Phyllachorales</taxon>
        <taxon>Phyllachoraceae</taxon>
        <taxon>Phyllachora</taxon>
    </lineage>
</organism>
<protein>
    <submittedName>
        <fullName evidence="2">Uncharacterized protein</fullName>
    </submittedName>
</protein>
<accession>A0AAD9HX55</accession>
<reference evidence="2" key="1">
    <citation type="journal article" date="2023" name="Mol. Plant Microbe Interact.">
        <title>Elucidating the Obligate Nature and Biological Capacity of an Invasive Fungal Corn Pathogen.</title>
        <authorList>
            <person name="MacCready J.S."/>
            <person name="Roggenkamp E.M."/>
            <person name="Gdanetz K."/>
            <person name="Chilvers M.I."/>
        </authorList>
    </citation>
    <scope>NUCLEOTIDE SEQUENCE</scope>
    <source>
        <strain evidence="2">PM02</strain>
    </source>
</reference>
<sequence>MPSPSSTPAPFRLRLLLLPLALCAVGSALPAAETAAAATTAQPVLPSTCTTVGPLGTPTGPACYTYTSATVGLACPKIECRPRSCTDDVVTSTLCVPPSTDCCPTTKTVYTITPCPGCPTTCGTSTATATQTAGAGCTAN</sequence>
<keyword evidence="3" id="KW-1185">Reference proteome</keyword>